<dbReference type="EMBL" id="JABSTU010000001">
    <property type="protein sequence ID" value="KAH8042365.1"/>
    <property type="molecule type" value="Genomic_DNA"/>
</dbReference>
<keyword evidence="2" id="KW-1185">Reference proteome</keyword>
<dbReference type="Proteomes" id="UP000821866">
    <property type="component" value="Chromosome 1"/>
</dbReference>
<protein>
    <submittedName>
        <fullName evidence="1">Uncharacterized protein</fullName>
    </submittedName>
</protein>
<dbReference type="AlphaFoldDB" id="A0A9J6F926"/>
<organism evidence="1 2">
    <name type="scientific">Rhipicephalus microplus</name>
    <name type="common">Cattle tick</name>
    <name type="synonym">Boophilus microplus</name>
    <dbReference type="NCBI Taxonomy" id="6941"/>
    <lineage>
        <taxon>Eukaryota</taxon>
        <taxon>Metazoa</taxon>
        <taxon>Ecdysozoa</taxon>
        <taxon>Arthropoda</taxon>
        <taxon>Chelicerata</taxon>
        <taxon>Arachnida</taxon>
        <taxon>Acari</taxon>
        <taxon>Parasitiformes</taxon>
        <taxon>Ixodida</taxon>
        <taxon>Ixodoidea</taxon>
        <taxon>Ixodidae</taxon>
        <taxon>Rhipicephalinae</taxon>
        <taxon>Rhipicephalus</taxon>
        <taxon>Boophilus</taxon>
    </lineage>
</organism>
<evidence type="ECO:0000313" key="1">
    <source>
        <dbReference type="EMBL" id="KAH8042365.1"/>
    </source>
</evidence>
<proteinExistence type="predicted"/>
<comment type="caution">
    <text evidence="1">The sequence shown here is derived from an EMBL/GenBank/DDBJ whole genome shotgun (WGS) entry which is preliminary data.</text>
</comment>
<reference evidence="1" key="2">
    <citation type="submission" date="2021-09" db="EMBL/GenBank/DDBJ databases">
        <authorList>
            <person name="Jia N."/>
            <person name="Wang J."/>
            <person name="Shi W."/>
            <person name="Du L."/>
            <person name="Sun Y."/>
            <person name="Zhan W."/>
            <person name="Jiang J."/>
            <person name="Wang Q."/>
            <person name="Zhang B."/>
            <person name="Ji P."/>
            <person name="Sakyi L.B."/>
            <person name="Cui X."/>
            <person name="Yuan T."/>
            <person name="Jiang B."/>
            <person name="Yang W."/>
            <person name="Lam T.T.-Y."/>
            <person name="Chang Q."/>
            <person name="Ding S."/>
            <person name="Wang X."/>
            <person name="Zhu J."/>
            <person name="Ruan X."/>
            <person name="Zhao L."/>
            <person name="Wei J."/>
            <person name="Que T."/>
            <person name="Du C."/>
            <person name="Cheng J."/>
            <person name="Dai P."/>
            <person name="Han X."/>
            <person name="Huang E."/>
            <person name="Gao Y."/>
            <person name="Liu J."/>
            <person name="Shao H."/>
            <person name="Ye R."/>
            <person name="Li L."/>
            <person name="Wei W."/>
            <person name="Wang X."/>
            <person name="Wang C."/>
            <person name="Huo Q."/>
            <person name="Li W."/>
            <person name="Guo W."/>
            <person name="Chen H."/>
            <person name="Chen S."/>
            <person name="Zhou L."/>
            <person name="Zhou L."/>
            <person name="Ni X."/>
            <person name="Tian J."/>
            <person name="Zhou Y."/>
            <person name="Sheng Y."/>
            <person name="Liu T."/>
            <person name="Pan Y."/>
            <person name="Xia L."/>
            <person name="Li J."/>
            <person name="Zhao F."/>
            <person name="Cao W."/>
        </authorList>
    </citation>
    <scope>NUCLEOTIDE SEQUENCE</scope>
    <source>
        <strain evidence="1">Rmic-2018</strain>
        <tissue evidence="1">Larvae</tissue>
    </source>
</reference>
<sequence length="185" mass="20182">MMWIVWPVTGRRGNGSSALRYALEKQTRKRKRERGVRLGQLERDTVRMAAAGRRFGSRYRLTRRPAALRTWELASRFGLRHSTRCPAALRTCCWSAVRVAISLNQASGSLADLVSWLPASGCVTQPGVLQPCGPVELASRSVAAADTGTGSIVCSWPEVLGPEWWHEVAAAHVGDGPLTCSAVAW</sequence>
<reference evidence="1" key="1">
    <citation type="journal article" date="2020" name="Cell">
        <title>Large-Scale Comparative Analyses of Tick Genomes Elucidate Their Genetic Diversity and Vector Capacities.</title>
        <authorList>
            <consortium name="Tick Genome and Microbiome Consortium (TIGMIC)"/>
            <person name="Jia N."/>
            <person name="Wang J."/>
            <person name="Shi W."/>
            <person name="Du L."/>
            <person name="Sun Y."/>
            <person name="Zhan W."/>
            <person name="Jiang J.F."/>
            <person name="Wang Q."/>
            <person name="Zhang B."/>
            <person name="Ji P."/>
            <person name="Bell-Sakyi L."/>
            <person name="Cui X.M."/>
            <person name="Yuan T.T."/>
            <person name="Jiang B.G."/>
            <person name="Yang W.F."/>
            <person name="Lam T.T."/>
            <person name="Chang Q.C."/>
            <person name="Ding S.J."/>
            <person name="Wang X.J."/>
            <person name="Zhu J.G."/>
            <person name="Ruan X.D."/>
            <person name="Zhao L."/>
            <person name="Wei J.T."/>
            <person name="Ye R.Z."/>
            <person name="Que T.C."/>
            <person name="Du C.H."/>
            <person name="Zhou Y.H."/>
            <person name="Cheng J.X."/>
            <person name="Dai P.F."/>
            <person name="Guo W.B."/>
            <person name="Han X.H."/>
            <person name="Huang E.J."/>
            <person name="Li L.F."/>
            <person name="Wei W."/>
            <person name="Gao Y.C."/>
            <person name="Liu J.Z."/>
            <person name="Shao H.Z."/>
            <person name="Wang X."/>
            <person name="Wang C.C."/>
            <person name="Yang T.C."/>
            <person name="Huo Q.B."/>
            <person name="Li W."/>
            <person name="Chen H.Y."/>
            <person name="Chen S.E."/>
            <person name="Zhou L.G."/>
            <person name="Ni X.B."/>
            <person name="Tian J.H."/>
            <person name="Sheng Y."/>
            <person name="Liu T."/>
            <person name="Pan Y.S."/>
            <person name="Xia L.Y."/>
            <person name="Li J."/>
            <person name="Zhao F."/>
            <person name="Cao W.C."/>
        </authorList>
    </citation>
    <scope>NUCLEOTIDE SEQUENCE</scope>
    <source>
        <strain evidence="1">Rmic-2018</strain>
    </source>
</reference>
<evidence type="ECO:0000313" key="2">
    <source>
        <dbReference type="Proteomes" id="UP000821866"/>
    </source>
</evidence>
<gene>
    <name evidence="1" type="ORF">HPB51_022083</name>
</gene>
<name>A0A9J6F926_RHIMP</name>
<accession>A0A9J6F926</accession>